<sequence>MEPKRIFEASLTGDITKLHSLLSEDPFLLDRVTLNSVETPLHISCMAGQTEITKKFLSLRPKWAQELNQQGLSPLHMASANGHVEIVKEIVSVVGANICRLKGQDGKVSLHFAAMKGQVSVLRELVSACPESVSEVTVGEESVLHLAVKNNQFEAVRVLIEELRKLGKMEIVNWKDIEGNTTIDLLIGDHDAQEAGGIIINTNPVNTTGFTPRDVLDLILQNDNTTMTYQAILSPPSGFSNNTPVDYYSKNDAVLINTKSALNVGEGEAVMASDPHVFVIFTVFNAIGFFASLGMISVLTSGFPLRAGLRLAILSMVATYVIAVFYEAPTKMRTVFVVLWLMGLVVLFELGRFGFWLLRKCGILKFSRRSSPPSLDGYPHDQQNNHHQLDF</sequence>
<dbReference type="Pfam" id="PF12796">
    <property type="entry name" value="Ank_2"/>
    <property type="match status" value="2"/>
</dbReference>
<keyword evidence="2" id="KW-0812">Transmembrane</keyword>
<comment type="caution">
    <text evidence="4">The sequence shown here is derived from an EMBL/GenBank/DDBJ whole genome shotgun (WGS) entry which is preliminary data.</text>
</comment>
<dbReference type="Proteomes" id="UP000583929">
    <property type="component" value="Unassembled WGS sequence"/>
</dbReference>
<dbReference type="AlphaFoldDB" id="A0A7J6EDE0"/>
<dbReference type="Gene3D" id="1.25.40.20">
    <property type="entry name" value="Ankyrin repeat-containing domain"/>
    <property type="match status" value="1"/>
</dbReference>
<feature type="transmembrane region" description="Helical" evidence="2">
    <location>
        <begin position="307"/>
        <end position="326"/>
    </location>
</feature>
<evidence type="ECO:0000259" key="3">
    <source>
        <dbReference type="Pfam" id="PF13962"/>
    </source>
</evidence>
<name>A0A7J6EDE0_CANSA</name>
<dbReference type="Pfam" id="PF13962">
    <property type="entry name" value="PGG"/>
    <property type="match status" value="1"/>
</dbReference>
<proteinExistence type="predicted"/>
<dbReference type="PROSITE" id="PS50088">
    <property type="entry name" value="ANK_REPEAT"/>
    <property type="match status" value="1"/>
</dbReference>
<dbReference type="EMBL" id="JAATIQ010000429">
    <property type="protein sequence ID" value="KAF4356465.1"/>
    <property type="molecule type" value="Genomic_DNA"/>
</dbReference>
<evidence type="ECO:0000256" key="1">
    <source>
        <dbReference type="PROSITE-ProRule" id="PRU00023"/>
    </source>
</evidence>
<organism evidence="4 5">
    <name type="scientific">Cannabis sativa</name>
    <name type="common">Hemp</name>
    <name type="synonym">Marijuana</name>
    <dbReference type="NCBI Taxonomy" id="3483"/>
    <lineage>
        <taxon>Eukaryota</taxon>
        <taxon>Viridiplantae</taxon>
        <taxon>Streptophyta</taxon>
        <taxon>Embryophyta</taxon>
        <taxon>Tracheophyta</taxon>
        <taxon>Spermatophyta</taxon>
        <taxon>Magnoliopsida</taxon>
        <taxon>eudicotyledons</taxon>
        <taxon>Gunneridae</taxon>
        <taxon>Pentapetalae</taxon>
        <taxon>rosids</taxon>
        <taxon>fabids</taxon>
        <taxon>Rosales</taxon>
        <taxon>Cannabaceae</taxon>
        <taxon>Cannabis</taxon>
    </lineage>
</organism>
<feature type="transmembrane region" description="Helical" evidence="2">
    <location>
        <begin position="277"/>
        <end position="300"/>
    </location>
</feature>
<evidence type="ECO:0000256" key="2">
    <source>
        <dbReference type="SAM" id="Phobius"/>
    </source>
</evidence>
<feature type="repeat" description="ANK" evidence="1">
    <location>
        <begin position="70"/>
        <end position="92"/>
    </location>
</feature>
<protein>
    <recommendedName>
        <fullName evidence="3">PGG domain-containing protein</fullName>
    </recommendedName>
</protein>
<keyword evidence="2" id="KW-0472">Membrane</keyword>
<dbReference type="SMART" id="SM00248">
    <property type="entry name" value="ANK"/>
    <property type="match status" value="4"/>
</dbReference>
<gene>
    <name evidence="4" type="ORF">G4B88_015299</name>
</gene>
<keyword evidence="1" id="KW-0040">ANK repeat</keyword>
<feature type="transmembrane region" description="Helical" evidence="2">
    <location>
        <begin position="338"/>
        <end position="358"/>
    </location>
</feature>
<reference evidence="4 5" key="1">
    <citation type="journal article" date="2020" name="bioRxiv">
        <title>Sequence and annotation of 42 cannabis genomes reveals extensive copy number variation in cannabinoid synthesis and pathogen resistance genes.</title>
        <authorList>
            <person name="Mckernan K.J."/>
            <person name="Helbert Y."/>
            <person name="Kane L.T."/>
            <person name="Ebling H."/>
            <person name="Zhang L."/>
            <person name="Liu B."/>
            <person name="Eaton Z."/>
            <person name="Mclaughlin S."/>
            <person name="Kingan S."/>
            <person name="Baybayan P."/>
            <person name="Concepcion G."/>
            <person name="Jordan M."/>
            <person name="Riva A."/>
            <person name="Barbazuk W."/>
            <person name="Harkins T."/>
        </authorList>
    </citation>
    <scope>NUCLEOTIDE SEQUENCE [LARGE SCALE GENOMIC DNA]</scope>
    <source>
        <strain evidence="5">cv. Jamaican Lion 4</strain>
        <tissue evidence="4">Leaf</tissue>
    </source>
</reference>
<feature type="domain" description="PGG" evidence="3">
    <location>
        <begin position="225"/>
        <end position="308"/>
    </location>
</feature>
<keyword evidence="2" id="KW-1133">Transmembrane helix</keyword>
<evidence type="ECO:0000313" key="4">
    <source>
        <dbReference type="EMBL" id="KAF4356465.1"/>
    </source>
</evidence>
<dbReference type="PROSITE" id="PS50297">
    <property type="entry name" value="ANK_REP_REGION"/>
    <property type="match status" value="1"/>
</dbReference>
<dbReference type="InterPro" id="IPR026961">
    <property type="entry name" value="PGG_dom"/>
</dbReference>
<dbReference type="InterPro" id="IPR002110">
    <property type="entry name" value="Ankyrin_rpt"/>
</dbReference>
<dbReference type="SUPFAM" id="SSF48403">
    <property type="entry name" value="Ankyrin repeat"/>
    <property type="match status" value="1"/>
</dbReference>
<dbReference type="PANTHER" id="PTHR24128:SF84">
    <property type="entry name" value="ANKYRIN REPEAT-CONTAINING PROTEIN BDA1-LIKE"/>
    <property type="match status" value="1"/>
</dbReference>
<dbReference type="PANTHER" id="PTHR24128">
    <property type="entry name" value="HOMEOBOX PROTEIN WARIAI"/>
    <property type="match status" value="1"/>
</dbReference>
<keyword evidence="5" id="KW-1185">Reference proteome</keyword>
<dbReference type="InterPro" id="IPR036770">
    <property type="entry name" value="Ankyrin_rpt-contain_sf"/>
</dbReference>
<accession>A0A7J6EDE0</accession>
<evidence type="ECO:0000313" key="5">
    <source>
        <dbReference type="Proteomes" id="UP000583929"/>
    </source>
</evidence>